<dbReference type="SUPFAM" id="SSF48498">
    <property type="entry name" value="Tetracyclin repressor-like, C-terminal domain"/>
    <property type="match status" value="1"/>
</dbReference>
<dbReference type="Gene3D" id="1.10.357.10">
    <property type="entry name" value="Tetracycline Repressor, domain 2"/>
    <property type="match status" value="1"/>
</dbReference>
<keyword evidence="7" id="KW-1185">Reference proteome</keyword>
<comment type="caution">
    <text evidence="6">The sequence shown here is derived from an EMBL/GenBank/DDBJ whole genome shotgun (WGS) entry which is preliminary data.</text>
</comment>
<gene>
    <name evidence="6" type="ORF">FHW18_003182</name>
</gene>
<organism evidence="6 7">
    <name type="scientific">Pigmentiphaga litoralis</name>
    <dbReference type="NCBI Taxonomy" id="516702"/>
    <lineage>
        <taxon>Bacteria</taxon>
        <taxon>Pseudomonadati</taxon>
        <taxon>Pseudomonadota</taxon>
        <taxon>Betaproteobacteria</taxon>
        <taxon>Burkholderiales</taxon>
        <taxon>Alcaligenaceae</taxon>
        <taxon>Pigmentiphaga</taxon>
    </lineage>
</organism>
<dbReference type="Pfam" id="PF00440">
    <property type="entry name" value="TetR_N"/>
    <property type="match status" value="1"/>
</dbReference>
<accession>A0A7Y9LPE7</accession>
<dbReference type="SUPFAM" id="SSF46689">
    <property type="entry name" value="Homeodomain-like"/>
    <property type="match status" value="1"/>
</dbReference>
<evidence type="ECO:0000256" key="3">
    <source>
        <dbReference type="ARBA" id="ARBA00023163"/>
    </source>
</evidence>
<evidence type="ECO:0000259" key="5">
    <source>
        <dbReference type="PROSITE" id="PS50977"/>
    </source>
</evidence>
<reference evidence="6 7" key="1">
    <citation type="submission" date="2020-07" db="EMBL/GenBank/DDBJ databases">
        <title>Genomic Encyclopedia of Type Strains, Phase IV (KMG-V): Genome sequencing to study the core and pangenomes of soil and plant-associated prokaryotes.</title>
        <authorList>
            <person name="Whitman W."/>
        </authorList>
    </citation>
    <scope>NUCLEOTIDE SEQUENCE [LARGE SCALE GENOMIC DNA]</scope>
    <source>
        <strain evidence="6 7">SAS40</strain>
    </source>
</reference>
<evidence type="ECO:0000256" key="4">
    <source>
        <dbReference type="PROSITE-ProRule" id="PRU00335"/>
    </source>
</evidence>
<evidence type="ECO:0000256" key="2">
    <source>
        <dbReference type="ARBA" id="ARBA00023125"/>
    </source>
</evidence>
<keyword evidence="1" id="KW-0805">Transcription regulation</keyword>
<dbReference type="EMBL" id="JACBYR010000001">
    <property type="protein sequence ID" value="NYE83911.1"/>
    <property type="molecule type" value="Genomic_DNA"/>
</dbReference>
<protein>
    <submittedName>
        <fullName evidence="6">AcrR family transcriptional regulator</fullName>
    </submittedName>
</protein>
<dbReference type="PANTHER" id="PTHR47506:SF7">
    <property type="entry name" value="TRANSCRIPTIONAL REGULATORY PROTEIN"/>
    <property type="match status" value="1"/>
</dbReference>
<proteinExistence type="predicted"/>
<name>A0A7Y9LPE7_9BURK</name>
<evidence type="ECO:0000256" key="1">
    <source>
        <dbReference type="ARBA" id="ARBA00023015"/>
    </source>
</evidence>
<dbReference type="Proteomes" id="UP000542125">
    <property type="component" value="Unassembled WGS sequence"/>
</dbReference>
<sequence>MPPNPIQKKHPSPDPFSRLLETTESLVYRNGIHATGIDAIVKAAGASRKTVYAHFGSKDVLVEAALRARHDRWMHWFRTETLAIGHDAAARLLGMFKVLESWFADPGYHGCAFLNAAGEIGDAASPIRMLAQEHKADLLAFIVETASGLDVPAAARTTLARQWLILIDGAIAVAMVSGDAAAARDAQAAGAALLAAMSAPR</sequence>
<dbReference type="InterPro" id="IPR036271">
    <property type="entry name" value="Tet_transcr_reg_TetR-rel_C_sf"/>
</dbReference>
<dbReference type="PROSITE" id="PS50977">
    <property type="entry name" value="HTH_TETR_2"/>
    <property type="match status" value="1"/>
</dbReference>
<dbReference type="AlphaFoldDB" id="A0A7Y9LPE7"/>
<evidence type="ECO:0000313" key="7">
    <source>
        <dbReference type="Proteomes" id="UP000542125"/>
    </source>
</evidence>
<dbReference type="InterPro" id="IPR001647">
    <property type="entry name" value="HTH_TetR"/>
</dbReference>
<dbReference type="GO" id="GO:0003677">
    <property type="term" value="F:DNA binding"/>
    <property type="evidence" value="ECO:0007669"/>
    <property type="project" value="UniProtKB-UniRule"/>
</dbReference>
<dbReference type="RefSeq" id="WP_179587667.1">
    <property type="nucleotide sequence ID" value="NZ_JACBYR010000001.1"/>
</dbReference>
<dbReference type="InterPro" id="IPR009057">
    <property type="entry name" value="Homeodomain-like_sf"/>
</dbReference>
<feature type="domain" description="HTH tetR-type" evidence="5">
    <location>
        <begin position="13"/>
        <end position="73"/>
    </location>
</feature>
<dbReference type="PRINTS" id="PR00455">
    <property type="entry name" value="HTHTETR"/>
</dbReference>
<evidence type="ECO:0000313" key="6">
    <source>
        <dbReference type="EMBL" id="NYE83911.1"/>
    </source>
</evidence>
<keyword evidence="3" id="KW-0804">Transcription</keyword>
<feature type="DNA-binding region" description="H-T-H motif" evidence="4">
    <location>
        <begin position="36"/>
        <end position="55"/>
    </location>
</feature>
<keyword evidence="2 4" id="KW-0238">DNA-binding</keyword>
<dbReference type="PANTHER" id="PTHR47506">
    <property type="entry name" value="TRANSCRIPTIONAL REGULATORY PROTEIN"/>
    <property type="match status" value="1"/>
</dbReference>